<organism evidence="1 2">
    <name type="scientific">Oerskovia enterophila</name>
    <dbReference type="NCBI Taxonomy" id="43678"/>
    <lineage>
        <taxon>Bacteria</taxon>
        <taxon>Bacillati</taxon>
        <taxon>Actinomycetota</taxon>
        <taxon>Actinomycetes</taxon>
        <taxon>Micrococcales</taxon>
        <taxon>Cellulomonadaceae</taxon>
        <taxon>Oerskovia</taxon>
    </lineage>
</organism>
<gene>
    <name evidence="1" type="ORF">OJAG_28150</name>
</gene>
<protein>
    <submittedName>
        <fullName evidence="1">Uncharacterized protein</fullName>
    </submittedName>
</protein>
<comment type="caution">
    <text evidence="1">The sequence shown here is derived from an EMBL/GenBank/DDBJ whole genome shotgun (WGS) entry which is preliminary data.</text>
</comment>
<evidence type="ECO:0000313" key="1">
    <source>
        <dbReference type="EMBL" id="KZM34516.1"/>
    </source>
</evidence>
<dbReference type="Proteomes" id="UP000076447">
    <property type="component" value="Unassembled WGS sequence"/>
</dbReference>
<proteinExistence type="predicted"/>
<accession>A0A163QTQ4</accession>
<dbReference type="STRING" id="43678.OJAG_28150"/>
<dbReference type="PATRIC" id="fig|43678.3.peg.2945"/>
<name>A0A163QTQ4_9CELL</name>
<sequence length="36" mass="4203">MRHPRITDYQTQPGVYDLAAYYADLDTFYAYELAVA</sequence>
<evidence type="ECO:0000313" key="2">
    <source>
        <dbReference type="Proteomes" id="UP000076447"/>
    </source>
</evidence>
<dbReference type="EMBL" id="LRIE01000079">
    <property type="protein sequence ID" value="KZM34516.1"/>
    <property type="molecule type" value="Genomic_DNA"/>
</dbReference>
<dbReference type="AlphaFoldDB" id="A0A163QTQ4"/>
<reference evidence="1 2" key="1">
    <citation type="submission" date="2016-01" db="EMBL/GenBank/DDBJ databases">
        <title>Genome sequence of Oerskovia enterophila VJag, an agar and cellulose degrading bacterium.</title>
        <authorList>
            <person name="Poehlein A."/>
            <person name="Jag V."/>
            <person name="Bengelsdorf F."/>
            <person name="Duerre P."/>
            <person name="Daniel R."/>
        </authorList>
    </citation>
    <scope>NUCLEOTIDE SEQUENCE [LARGE SCALE GENOMIC DNA]</scope>
    <source>
        <strain evidence="1 2">VJag</strain>
    </source>
</reference>